<accession>A0A5Y3XC69</accession>
<name>A0A5Y3XC69_SALER</name>
<keyword evidence="3" id="KW-1003">Cell membrane</keyword>
<evidence type="ECO:0000313" key="9">
    <source>
        <dbReference type="EMBL" id="ECJ4508176.1"/>
    </source>
</evidence>
<dbReference type="InterPro" id="IPR032818">
    <property type="entry name" value="DedA-like"/>
</dbReference>
<comment type="subcellular location">
    <subcellularLocation>
        <location evidence="7">Cell inner membrane</location>
        <topology evidence="7">Multi-pass membrane protein</topology>
    </subcellularLocation>
    <subcellularLocation>
        <location evidence="1">Cell membrane</location>
        <topology evidence="1">Multi-pass membrane protein</topology>
    </subcellularLocation>
</comment>
<keyword evidence="4 7" id="KW-0812">Transmembrane</keyword>
<evidence type="ECO:0000256" key="6">
    <source>
        <dbReference type="ARBA" id="ARBA00023136"/>
    </source>
</evidence>
<feature type="domain" description="VTT" evidence="8">
    <location>
        <begin position="25"/>
        <end position="150"/>
    </location>
</feature>
<keyword evidence="5 7" id="KW-1133">Transmembrane helix</keyword>
<evidence type="ECO:0000256" key="4">
    <source>
        <dbReference type="ARBA" id="ARBA00022692"/>
    </source>
</evidence>
<feature type="transmembrane region" description="Helical" evidence="7">
    <location>
        <begin position="164"/>
        <end position="189"/>
    </location>
</feature>
<keyword evidence="6 7" id="KW-0472">Membrane</keyword>
<keyword evidence="7" id="KW-0997">Cell inner membrane</keyword>
<gene>
    <name evidence="9" type="ORF">DNU24_21460</name>
</gene>
<reference evidence="9" key="1">
    <citation type="submission" date="2018-06" db="EMBL/GenBank/DDBJ databases">
        <authorList>
            <person name="Ashton P.M."/>
            <person name="Dallman T."/>
            <person name="Nair S."/>
            <person name="De Pinna E."/>
            <person name="Peters T."/>
            <person name="Grant K."/>
        </authorList>
    </citation>
    <scope>NUCLEOTIDE SEQUENCE [LARGE SCALE GENOMIC DNA]</scope>
    <source>
        <strain evidence="9">318584</strain>
    </source>
</reference>
<evidence type="ECO:0000256" key="3">
    <source>
        <dbReference type="ARBA" id="ARBA00022475"/>
    </source>
</evidence>
<feature type="transmembrane region" description="Helical" evidence="7">
    <location>
        <begin position="41"/>
        <end position="62"/>
    </location>
</feature>
<dbReference type="PANTHER" id="PTHR30353:SF11">
    <property type="entry name" value="INNER MEMBRANE PROTEIN YQJA"/>
    <property type="match status" value="1"/>
</dbReference>
<sequence length="208" mass="23124">MVWWIIGILFSIIFLESALLPAAFLPGDSMLLLGGVLTEKGILPFFPTALLLVMAAGCGYWLNYMTGRWLSQTATVKRWLASVPPYQYQRTINLSERYGSPVLLAGRFIGFIRTLLPLLAGISGIRSWRFHLFNWCGAGLWVYGIMMMGRSLASTVIFRQNSSLGLAVLLVSSLLLLFAGIAGSVWVVWRRNRQKGKGKIPPTTRVGR</sequence>
<evidence type="ECO:0000256" key="2">
    <source>
        <dbReference type="ARBA" id="ARBA00010792"/>
    </source>
</evidence>
<evidence type="ECO:0000259" key="8">
    <source>
        <dbReference type="Pfam" id="PF09335"/>
    </source>
</evidence>
<evidence type="ECO:0000256" key="5">
    <source>
        <dbReference type="ARBA" id="ARBA00022989"/>
    </source>
</evidence>
<dbReference type="GO" id="GO:0005886">
    <property type="term" value="C:plasma membrane"/>
    <property type="evidence" value="ECO:0007669"/>
    <property type="project" value="UniProtKB-SubCell"/>
</dbReference>
<comment type="caution">
    <text evidence="7">Lacks conserved residue(s) required for the propagation of feature annotation.</text>
</comment>
<dbReference type="Pfam" id="PF09335">
    <property type="entry name" value="VTT_dom"/>
    <property type="match status" value="1"/>
</dbReference>
<dbReference type="EMBL" id="AAIYKG010000031">
    <property type="protein sequence ID" value="ECJ4508176.1"/>
    <property type="molecule type" value="Genomic_DNA"/>
</dbReference>
<proteinExistence type="inferred from homology"/>
<evidence type="ECO:0000256" key="1">
    <source>
        <dbReference type="ARBA" id="ARBA00004651"/>
    </source>
</evidence>
<protein>
    <submittedName>
        <fullName evidence="9">DedA family protein</fullName>
    </submittedName>
</protein>
<dbReference type="InterPro" id="IPR032816">
    <property type="entry name" value="VTT_dom"/>
</dbReference>
<comment type="caution">
    <text evidence="9">The sequence shown here is derived from an EMBL/GenBank/DDBJ whole genome shotgun (WGS) entry which is preliminary data.</text>
</comment>
<evidence type="ECO:0000256" key="7">
    <source>
        <dbReference type="RuleBase" id="RU367016"/>
    </source>
</evidence>
<organism evidence="9">
    <name type="scientific">Salmonella enterica subsp. salamae</name>
    <dbReference type="NCBI Taxonomy" id="59202"/>
    <lineage>
        <taxon>Bacteria</taxon>
        <taxon>Pseudomonadati</taxon>
        <taxon>Pseudomonadota</taxon>
        <taxon>Gammaproteobacteria</taxon>
        <taxon>Enterobacterales</taxon>
        <taxon>Enterobacteriaceae</taxon>
        <taxon>Salmonella</taxon>
    </lineage>
</organism>
<feature type="transmembrane region" description="Helical" evidence="7">
    <location>
        <begin position="132"/>
        <end position="152"/>
    </location>
</feature>
<comment type="similarity">
    <text evidence="2 7">Belongs to the DedA family.</text>
</comment>
<dbReference type="AlphaFoldDB" id="A0A5Y3XC69"/>
<dbReference type="PANTHER" id="PTHR30353">
    <property type="entry name" value="INNER MEMBRANE PROTEIN DEDA-RELATED"/>
    <property type="match status" value="1"/>
</dbReference>
<dbReference type="Proteomes" id="UP000839747">
    <property type="component" value="Unassembled WGS sequence"/>
</dbReference>